<feature type="signal peptide" evidence="1">
    <location>
        <begin position="1"/>
        <end position="35"/>
    </location>
</feature>
<gene>
    <name evidence="2" type="ORF">E9998_03840</name>
</gene>
<keyword evidence="3" id="KW-1185">Reference proteome</keyword>
<sequence length="128" mass="12712">MAQSTSNNSRKTWKGVLIGAAVPIAMLAGAPAASAEQLPAAPDVQALLDLQLCLADLQAALSVDVPAEVPGAEQLPAPGDLPGLPTDAPDVAAMNETCQTVLALVLAQSPDVPVDPPVDVPGPVPPAG</sequence>
<evidence type="ECO:0000313" key="3">
    <source>
        <dbReference type="Proteomes" id="UP000305792"/>
    </source>
</evidence>
<dbReference type="AlphaFoldDB" id="A0A4S8PL57"/>
<organism evidence="2 3">
    <name type="scientific">Glycomyces paridis</name>
    <dbReference type="NCBI Taxonomy" id="2126555"/>
    <lineage>
        <taxon>Bacteria</taxon>
        <taxon>Bacillati</taxon>
        <taxon>Actinomycetota</taxon>
        <taxon>Actinomycetes</taxon>
        <taxon>Glycomycetales</taxon>
        <taxon>Glycomycetaceae</taxon>
        <taxon>Glycomyces</taxon>
    </lineage>
</organism>
<protein>
    <recommendedName>
        <fullName evidence="4">Secreted protein</fullName>
    </recommendedName>
</protein>
<dbReference type="EMBL" id="STGX01000002">
    <property type="protein sequence ID" value="THV31503.1"/>
    <property type="molecule type" value="Genomic_DNA"/>
</dbReference>
<reference evidence="2 3" key="1">
    <citation type="journal article" date="2018" name="Int. J. Syst. Evol. Microbiol.">
        <title>Glycomyces paridis sp. nov., isolated from the medicinal plant Paris polyphylla.</title>
        <authorList>
            <person name="Fang X.M."/>
            <person name="Bai J.L."/>
            <person name="Su J."/>
            <person name="Zhao L.L."/>
            <person name="Liu H.Y."/>
            <person name="Ma B.P."/>
            <person name="Zhang Y.Q."/>
            <person name="Yu L.Y."/>
        </authorList>
    </citation>
    <scope>NUCLEOTIDE SEQUENCE [LARGE SCALE GENOMIC DNA]</scope>
    <source>
        <strain evidence="2 3">CPCC 204357</strain>
    </source>
</reference>
<feature type="chain" id="PRO_5021000792" description="Secreted protein" evidence="1">
    <location>
        <begin position="36"/>
        <end position="128"/>
    </location>
</feature>
<evidence type="ECO:0008006" key="4">
    <source>
        <dbReference type="Google" id="ProtNLM"/>
    </source>
</evidence>
<dbReference type="RefSeq" id="WP_136528373.1">
    <property type="nucleotide sequence ID" value="NZ_STGX01000002.1"/>
</dbReference>
<evidence type="ECO:0000313" key="2">
    <source>
        <dbReference type="EMBL" id="THV31503.1"/>
    </source>
</evidence>
<evidence type="ECO:0000256" key="1">
    <source>
        <dbReference type="SAM" id="SignalP"/>
    </source>
</evidence>
<proteinExistence type="predicted"/>
<keyword evidence="1" id="KW-0732">Signal</keyword>
<accession>A0A4S8PL57</accession>
<dbReference type="Proteomes" id="UP000305792">
    <property type="component" value="Unassembled WGS sequence"/>
</dbReference>
<comment type="caution">
    <text evidence="2">The sequence shown here is derived from an EMBL/GenBank/DDBJ whole genome shotgun (WGS) entry which is preliminary data.</text>
</comment>
<name>A0A4S8PL57_9ACTN</name>